<dbReference type="InterPro" id="IPR001431">
    <property type="entry name" value="Pept_M16_Zn_BS"/>
</dbReference>
<evidence type="ECO:0000256" key="4">
    <source>
        <dbReference type="ARBA" id="ARBA00022801"/>
    </source>
</evidence>
<evidence type="ECO:0000256" key="5">
    <source>
        <dbReference type="ARBA" id="ARBA00022833"/>
    </source>
</evidence>
<evidence type="ECO:0000313" key="14">
    <source>
        <dbReference type="Proteomes" id="UP000247409"/>
    </source>
</evidence>
<evidence type="ECO:0000256" key="6">
    <source>
        <dbReference type="ARBA" id="ARBA00023049"/>
    </source>
</evidence>
<evidence type="ECO:0000259" key="12">
    <source>
        <dbReference type="Pfam" id="PF22456"/>
    </source>
</evidence>
<dbReference type="GO" id="GO:0043171">
    <property type="term" value="P:peptide catabolic process"/>
    <property type="evidence" value="ECO:0007669"/>
    <property type="project" value="TreeGrafter"/>
</dbReference>
<keyword evidence="6" id="KW-0482">Metalloprotease</keyword>
<evidence type="ECO:0000259" key="11">
    <source>
        <dbReference type="Pfam" id="PF16187"/>
    </source>
</evidence>
<keyword evidence="3" id="KW-0479">Metal-binding</keyword>
<dbReference type="Pfam" id="PF16187">
    <property type="entry name" value="Peptidase_M16_M"/>
    <property type="match status" value="1"/>
</dbReference>
<dbReference type="GO" id="GO:0005829">
    <property type="term" value="C:cytosol"/>
    <property type="evidence" value="ECO:0007669"/>
    <property type="project" value="TreeGrafter"/>
</dbReference>
<dbReference type="OrthoDB" id="952271at2759"/>
<dbReference type="FunFam" id="3.30.830.10:FF:000005">
    <property type="entry name" value="nardilysin isoform X1"/>
    <property type="match status" value="1"/>
</dbReference>
<comment type="caution">
    <text evidence="13">The sequence shown here is derived from an EMBL/GenBank/DDBJ whole genome shotgun (WGS) entry which is preliminary data.</text>
</comment>
<evidence type="ECO:0000259" key="9">
    <source>
        <dbReference type="Pfam" id="PF00675"/>
    </source>
</evidence>
<dbReference type="Pfam" id="PF22456">
    <property type="entry name" value="PqqF-like_C_4"/>
    <property type="match status" value="1"/>
</dbReference>
<dbReference type="InterPro" id="IPR032632">
    <property type="entry name" value="Peptidase_M16_M"/>
</dbReference>
<dbReference type="SUPFAM" id="SSF63411">
    <property type="entry name" value="LuxS/MPP-like metallohydrolase"/>
    <property type="match status" value="4"/>
</dbReference>
<evidence type="ECO:0000256" key="1">
    <source>
        <dbReference type="ARBA" id="ARBA00007261"/>
    </source>
</evidence>
<dbReference type="Gene3D" id="3.30.830.10">
    <property type="entry name" value="Metalloenzyme, LuxS/M16 peptidase-like"/>
    <property type="match status" value="4"/>
</dbReference>
<dbReference type="PROSITE" id="PS00143">
    <property type="entry name" value="INSULINASE"/>
    <property type="match status" value="1"/>
</dbReference>
<dbReference type="GO" id="GO:0004222">
    <property type="term" value="F:metalloendopeptidase activity"/>
    <property type="evidence" value="ECO:0007669"/>
    <property type="project" value="InterPro"/>
</dbReference>
<dbReference type="Proteomes" id="UP000247409">
    <property type="component" value="Unassembled WGS sequence"/>
</dbReference>
<dbReference type="AlphaFoldDB" id="A0A2V3IJP1"/>
<proteinExistence type="inferred from homology"/>
<dbReference type="InterPro" id="IPR011249">
    <property type="entry name" value="Metalloenz_LuxS/M16"/>
</dbReference>
<dbReference type="InterPro" id="IPR054734">
    <property type="entry name" value="PqqF-like_C_4"/>
</dbReference>
<feature type="domain" description="Peptidase M16 middle/third" evidence="11">
    <location>
        <begin position="397"/>
        <end position="682"/>
    </location>
</feature>
<sequence>MENASEPNFVLHPPLEVSPYDQLQYRAITLRNSLDVLIASDPSSDKAAASLDLGVGSFCDPENLPGLAHFLEHMLFLGTKKYPDEDSYHKFLAENGGRGNAYTSHEHTNYHFEIIVTEKSCNEIDGKMPPFKEALDRFSQFFKAPLFTESATERELKAVHSEHQKNLQSDTRRKFQVSAALSNPKHPQSKFSTGSMESLRDVPKEKGIDTRAALLEFHRTYYSANLMKLCISGPHSLDVMQEWVCDLFSGIPNSQRENPCEVYRSIPSLREEDRGLMSMVESIKDIRHLEITWTTPEYATDVRARPGTYIADLLGDEGEGSILSLLKKWGWCDTLCSGLMEWNTYNVMSVQATLTAEGIDHIDEIVSVIYQYVRLIKKNGISLSRYEEEATLARNSFTFHEKIEPFQFVVSTSGSMHDLTPEEYISGLFLYKEYKEDLIRKVLDFITPNNGNIMIAGKFVSEKTVMKEKWYGTPYCVERIPNEKLEKWNSSACHSELHLPESNPFIPTEFDLLATPLPEGTRDTKGPNLVSKTELMEVYHKLDRSFKRPKACMIILIRTPVSYCSPLHVVLTHLLAFLIEDALMEYSYPANRAGFHYQVDQLSSGLQIFLKGYSHRIDVLLKAVVDKIASLDIDPVRFAMQKDNLQRSYQNFAKTQPYSRAMYNSSCLLEEPRWHVDDCLNALLDGRVTVERLKRHVEDIRSRAFVTALITGNILEDSAIAMTKTVQSVIKYAPAHDYEYTQRRIVQLPFRKEFFFRMDHTNLEDNNSAIEVLFQIGVEGDREQDVKLDLLSEILNKPCFHELRTVQQLGYLVFEGMRQFENVKVLYVIIQSTVADPDDLLDRIDKFLASARDEVFGCMTEENFEQYRGALEATKSQPDTSLHNETWRFWQEIVGDTLDFERKFEEVETLKSITKQDILEFYDRFIASDGKERRRIISQVYGNNHPLDKKRDISEPAFEVCDPYAFRRSFPLYPVDGLHDFEEKTNTTRKQLSGN</sequence>
<keyword evidence="14" id="KW-1185">Reference proteome</keyword>
<gene>
    <name evidence="13" type="ORF">BWQ96_08011</name>
</gene>
<reference evidence="13 14" key="1">
    <citation type="journal article" date="2018" name="Mol. Biol. Evol.">
        <title>Analysis of the draft genome of the red seaweed Gracilariopsis chorda provides insights into genome size evolution in Rhodophyta.</title>
        <authorList>
            <person name="Lee J."/>
            <person name="Yang E.C."/>
            <person name="Graf L."/>
            <person name="Yang J.H."/>
            <person name="Qiu H."/>
            <person name="Zel Zion U."/>
            <person name="Chan C.X."/>
            <person name="Stephens T.G."/>
            <person name="Weber A.P.M."/>
            <person name="Boo G.H."/>
            <person name="Boo S.M."/>
            <person name="Kim K.M."/>
            <person name="Shin Y."/>
            <person name="Jung M."/>
            <person name="Lee S.J."/>
            <person name="Yim H.S."/>
            <person name="Lee J.H."/>
            <person name="Bhattacharya D."/>
            <person name="Yoon H.S."/>
        </authorList>
    </citation>
    <scope>NUCLEOTIDE SEQUENCE [LARGE SCALE GENOMIC DNA]</scope>
    <source>
        <strain evidence="13 14">SKKU-2015</strain>
        <tissue evidence="13">Whole body</tissue>
    </source>
</reference>
<evidence type="ECO:0000259" key="10">
    <source>
        <dbReference type="Pfam" id="PF05193"/>
    </source>
</evidence>
<comment type="similarity">
    <text evidence="1 7">Belongs to the peptidase M16 family.</text>
</comment>
<dbReference type="GO" id="GO:0005739">
    <property type="term" value="C:mitochondrion"/>
    <property type="evidence" value="ECO:0007669"/>
    <property type="project" value="TreeGrafter"/>
</dbReference>
<keyword evidence="4" id="KW-0378">Hydrolase</keyword>
<dbReference type="PANTHER" id="PTHR43690:SF18">
    <property type="entry name" value="INSULIN-DEGRADING ENZYME-RELATED"/>
    <property type="match status" value="1"/>
</dbReference>
<feature type="region of interest" description="Disordered" evidence="8">
    <location>
        <begin position="179"/>
        <end position="200"/>
    </location>
</feature>
<dbReference type="InterPro" id="IPR011765">
    <property type="entry name" value="Pept_M16_N"/>
</dbReference>
<dbReference type="FunFam" id="3.30.830.10:FF:000004">
    <property type="entry name" value="Putative insulin-degrading enzyme"/>
    <property type="match status" value="1"/>
</dbReference>
<dbReference type="GO" id="GO:0046872">
    <property type="term" value="F:metal ion binding"/>
    <property type="evidence" value="ECO:0007669"/>
    <property type="project" value="UniProtKB-KW"/>
</dbReference>
<feature type="domain" description="Coenzyme PQQ synthesis protein F-like C-terminal lobe" evidence="12">
    <location>
        <begin position="790"/>
        <end position="890"/>
    </location>
</feature>
<evidence type="ECO:0000256" key="3">
    <source>
        <dbReference type="ARBA" id="ARBA00022723"/>
    </source>
</evidence>
<organism evidence="13 14">
    <name type="scientific">Gracilariopsis chorda</name>
    <dbReference type="NCBI Taxonomy" id="448386"/>
    <lineage>
        <taxon>Eukaryota</taxon>
        <taxon>Rhodophyta</taxon>
        <taxon>Florideophyceae</taxon>
        <taxon>Rhodymeniophycidae</taxon>
        <taxon>Gracilariales</taxon>
        <taxon>Gracilariaceae</taxon>
        <taxon>Gracilariopsis</taxon>
    </lineage>
</organism>
<evidence type="ECO:0000313" key="13">
    <source>
        <dbReference type="EMBL" id="PXF42292.1"/>
    </source>
</evidence>
<keyword evidence="2" id="KW-0645">Protease</keyword>
<dbReference type="STRING" id="448386.A0A2V3IJP1"/>
<dbReference type="Pfam" id="PF00675">
    <property type="entry name" value="Peptidase_M16"/>
    <property type="match status" value="1"/>
</dbReference>
<dbReference type="EMBL" id="NBIV01000169">
    <property type="protein sequence ID" value="PXF42292.1"/>
    <property type="molecule type" value="Genomic_DNA"/>
</dbReference>
<feature type="domain" description="Peptidase M16 N-terminal" evidence="9">
    <location>
        <begin position="36"/>
        <end position="185"/>
    </location>
</feature>
<dbReference type="InterPro" id="IPR007863">
    <property type="entry name" value="Peptidase_M16_C"/>
</dbReference>
<name>A0A2V3IJP1_9FLOR</name>
<accession>A0A2V3IJP1</accession>
<dbReference type="PANTHER" id="PTHR43690">
    <property type="entry name" value="NARDILYSIN"/>
    <property type="match status" value="1"/>
</dbReference>
<protein>
    <submittedName>
        <fullName evidence="13">Insulin-degrading enzyme</fullName>
    </submittedName>
</protein>
<keyword evidence="5" id="KW-0862">Zinc</keyword>
<dbReference type="Pfam" id="PF05193">
    <property type="entry name" value="Peptidase_M16_C"/>
    <property type="match status" value="1"/>
</dbReference>
<dbReference type="InterPro" id="IPR050626">
    <property type="entry name" value="Peptidase_M16"/>
</dbReference>
<evidence type="ECO:0000256" key="8">
    <source>
        <dbReference type="SAM" id="MobiDB-lite"/>
    </source>
</evidence>
<evidence type="ECO:0000256" key="7">
    <source>
        <dbReference type="RuleBase" id="RU004447"/>
    </source>
</evidence>
<feature type="domain" description="Peptidase M16 C-terminal" evidence="10">
    <location>
        <begin position="210"/>
        <end position="388"/>
    </location>
</feature>
<evidence type="ECO:0000256" key="2">
    <source>
        <dbReference type="ARBA" id="ARBA00022670"/>
    </source>
</evidence>
<dbReference type="GO" id="GO:0051603">
    <property type="term" value="P:proteolysis involved in protein catabolic process"/>
    <property type="evidence" value="ECO:0007669"/>
    <property type="project" value="TreeGrafter"/>
</dbReference>
<feature type="compositionally biased region" description="Polar residues" evidence="8">
    <location>
        <begin position="179"/>
        <end position="196"/>
    </location>
</feature>